<dbReference type="Proteomes" id="UP000285523">
    <property type="component" value="Unassembled WGS sequence"/>
</dbReference>
<dbReference type="AlphaFoldDB" id="A0A418VLQ6"/>
<reference evidence="2 3" key="1">
    <citation type="submission" date="2018-09" db="EMBL/GenBank/DDBJ databases">
        <title>Draft genome sequence of Rhodopseudomonas palustris 2.1.18.</title>
        <authorList>
            <person name="Robertson S.L."/>
            <person name="Meyer T.E."/>
            <person name="Kyndt J.A."/>
        </authorList>
    </citation>
    <scope>NUCLEOTIDE SEQUENCE [LARGE SCALE GENOMIC DNA]</scope>
    <source>
        <strain evidence="2 3">2.1.18</strain>
    </source>
</reference>
<feature type="region of interest" description="Disordered" evidence="1">
    <location>
        <begin position="1"/>
        <end position="34"/>
    </location>
</feature>
<evidence type="ECO:0000313" key="2">
    <source>
        <dbReference type="EMBL" id="RJF77100.1"/>
    </source>
</evidence>
<proteinExistence type="predicted"/>
<name>A0A418VLQ6_RHOPL</name>
<protein>
    <submittedName>
        <fullName evidence="2">Uncharacterized protein</fullName>
    </submittedName>
</protein>
<evidence type="ECO:0000256" key="1">
    <source>
        <dbReference type="SAM" id="MobiDB-lite"/>
    </source>
</evidence>
<accession>A0A418VLQ6</accession>
<dbReference type="OrthoDB" id="8141272at2"/>
<gene>
    <name evidence="2" type="ORF">D4Q52_04545</name>
</gene>
<dbReference type="EMBL" id="QYYD01000003">
    <property type="protein sequence ID" value="RJF77100.1"/>
    <property type="molecule type" value="Genomic_DNA"/>
</dbReference>
<dbReference type="RefSeq" id="WP_119855352.1">
    <property type="nucleotide sequence ID" value="NZ_QYYD01000003.1"/>
</dbReference>
<sequence>MALLTYVDPDALIPRPAPPEPRSDAPPGSDDDIKERWLQAQPWPYRVFARCYRALRKLQPMFPPMSCC</sequence>
<evidence type="ECO:0000313" key="3">
    <source>
        <dbReference type="Proteomes" id="UP000285523"/>
    </source>
</evidence>
<comment type="caution">
    <text evidence="2">The sequence shown here is derived from an EMBL/GenBank/DDBJ whole genome shotgun (WGS) entry which is preliminary data.</text>
</comment>
<organism evidence="2 3">
    <name type="scientific">Rhodopseudomonas palustris</name>
    <dbReference type="NCBI Taxonomy" id="1076"/>
    <lineage>
        <taxon>Bacteria</taxon>
        <taxon>Pseudomonadati</taxon>
        <taxon>Pseudomonadota</taxon>
        <taxon>Alphaproteobacteria</taxon>
        <taxon>Hyphomicrobiales</taxon>
        <taxon>Nitrobacteraceae</taxon>
        <taxon>Rhodopseudomonas</taxon>
    </lineage>
</organism>